<dbReference type="EC" id="7.1.1.1" evidence="1"/>
<keyword evidence="2" id="KW-0521">NADP</keyword>
<keyword evidence="3" id="KW-1278">Translocase</keyword>
<reference evidence="8 9" key="1">
    <citation type="submission" date="2019-03" db="EMBL/GenBank/DDBJ databases">
        <title>Single cell metagenomics reveals metabolic interactions within the superorganism composed of flagellate Streblomastix strix and complex community of Bacteroidetes bacteria on its surface.</title>
        <authorList>
            <person name="Treitli S.C."/>
            <person name="Kolisko M."/>
            <person name="Husnik F."/>
            <person name="Keeling P."/>
            <person name="Hampl V."/>
        </authorList>
    </citation>
    <scope>NUCLEOTIDE SEQUENCE [LARGE SCALE GENOMIC DNA]</scope>
    <source>
        <strain evidence="8">ST1C</strain>
    </source>
</reference>
<dbReference type="GO" id="GO:0006740">
    <property type="term" value="P:NADPH regeneration"/>
    <property type="evidence" value="ECO:0007669"/>
    <property type="project" value="TreeGrafter"/>
</dbReference>
<evidence type="ECO:0000313" key="8">
    <source>
        <dbReference type="EMBL" id="KAA6394954.1"/>
    </source>
</evidence>
<dbReference type="PANTHER" id="PTHR10160">
    <property type="entry name" value="NAD(P) TRANSHYDROGENASE"/>
    <property type="match status" value="1"/>
</dbReference>
<dbReference type="InterPro" id="IPR007698">
    <property type="entry name" value="AlaDH/PNT_NAD(H)-bd"/>
</dbReference>
<keyword evidence="6" id="KW-1133">Transmembrane helix</keyword>
<feature type="transmembrane region" description="Helical" evidence="6">
    <location>
        <begin position="6"/>
        <end position="25"/>
    </location>
</feature>
<evidence type="ECO:0000256" key="6">
    <source>
        <dbReference type="SAM" id="Phobius"/>
    </source>
</evidence>
<dbReference type="OrthoDB" id="37244at2759"/>
<evidence type="ECO:0000313" key="9">
    <source>
        <dbReference type="Proteomes" id="UP000324800"/>
    </source>
</evidence>
<dbReference type="GO" id="GO:0008750">
    <property type="term" value="F:proton-translocating NAD(P)+ transhydrogenase activity"/>
    <property type="evidence" value="ECO:0007669"/>
    <property type="project" value="UniProtKB-EC"/>
</dbReference>
<accession>A0A5J4WIP9</accession>
<evidence type="ECO:0000259" key="7">
    <source>
        <dbReference type="Pfam" id="PF01262"/>
    </source>
</evidence>
<evidence type="ECO:0000256" key="2">
    <source>
        <dbReference type="ARBA" id="ARBA00022857"/>
    </source>
</evidence>
<feature type="domain" description="Alanine dehydrogenase/pyridine nucleotide transhydrogenase NAD(H)-binding" evidence="7">
    <location>
        <begin position="46"/>
        <end position="94"/>
    </location>
</feature>
<gene>
    <name evidence="8" type="ORF">EZS28_009520</name>
</gene>
<keyword evidence="6" id="KW-0472">Membrane</keyword>
<keyword evidence="4" id="KW-0520">NAD</keyword>
<dbReference type="GO" id="GO:0050661">
    <property type="term" value="F:NADP binding"/>
    <property type="evidence" value="ECO:0007669"/>
    <property type="project" value="TreeGrafter"/>
</dbReference>
<protein>
    <recommendedName>
        <fullName evidence="1">proton-translocating NAD(P)(+) transhydrogenase</fullName>
        <ecNumber evidence="1">7.1.1.1</ecNumber>
    </recommendedName>
</protein>
<dbReference type="Pfam" id="PF01262">
    <property type="entry name" value="AlaDh_PNT_C"/>
    <property type="match status" value="1"/>
</dbReference>
<evidence type="ECO:0000256" key="1">
    <source>
        <dbReference type="ARBA" id="ARBA00012943"/>
    </source>
</evidence>
<dbReference type="AlphaFoldDB" id="A0A5J4WIP9"/>
<comment type="catalytic activity">
    <reaction evidence="5">
        <text>NAD(+) + NADPH + H(+)(in) = NADH + NADP(+) + H(+)(out)</text>
        <dbReference type="Rhea" id="RHEA:47992"/>
        <dbReference type="ChEBI" id="CHEBI:15378"/>
        <dbReference type="ChEBI" id="CHEBI:57540"/>
        <dbReference type="ChEBI" id="CHEBI:57783"/>
        <dbReference type="ChEBI" id="CHEBI:57945"/>
        <dbReference type="ChEBI" id="CHEBI:58349"/>
        <dbReference type="EC" id="7.1.1.1"/>
    </reaction>
</comment>
<keyword evidence="6" id="KW-0812">Transmembrane</keyword>
<dbReference type="Gene3D" id="3.40.50.720">
    <property type="entry name" value="NAD(P)-binding Rossmann-like Domain"/>
    <property type="match status" value="1"/>
</dbReference>
<dbReference type="Proteomes" id="UP000324800">
    <property type="component" value="Unassembled WGS sequence"/>
</dbReference>
<organism evidence="8 9">
    <name type="scientific">Streblomastix strix</name>
    <dbReference type="NCBI Taxonomy" id="222440"/>
    <lineage>
        <taxon>Eukaryota</taxon>
        <taxon>Metamonada</taxon>
        <taxon>Preaxostyla</taxon>
        <taxon>Oxymonadida</taxon>
        <taxon>Streblomastigidae</taxon>
        <taxon>Streblomastix</taxon>
    </lineage>
</organism>
<dbReference type="EMBL" id="SNRW01001805">
    <property type="protein sequence ID" value="KAA6394954.1"/>
    <property type="molecule type" value="Genomic_DNA"/>
</dbReference>
<dbReference type="PANTHER" id="PTHR10160:SF19">
    <property type="entry name" value="PROTON-TRANSLOCATING NAD(P)(+) TRANSHYDROGENASE"/>
    <property type="match status" value="1"/>
</dbReference>
<name>A0A5J4WIP9_9EUKA</name>
<sequence>MPELTAFTHSFVGLAIILIGFSNFFSGETCDSLSSTADISGNSVALEVANYFPRYMTGQITAARSIKTVNLFIVGAGVARLAANGAARGLGAIV</sequence>
<evidence type="ECO:0000256" key="3">
    <source>
        <dbReference type="ARBA" id="ARBA00022967"/>
    </source>
</evidence>
<comment type="caution">
    <text evidence="8">The sequence shown here is derived from an EMBL/GenBank/DDBJ whole genome shotgun (WGS) entry which is preliminary data.</text>
</comment>
<evidence type="ECO:0000256" key="5">
    <source>
        <dbReference type="ARBA" id="ARBA00048202"/>
    </source>
</evidence>
<proteinExistence type="predicted"/>
<evidence type="ECO:0000256" key="4">
    <source>
        <dbReference type="ARBA" id="ARBA00023027"/>
    </source>
</evidence>